<organism evidence="2 3">
    <name type="scientific">Zoarces viviparus</name>
    <name type="common">Viviparous eelpout</name>
    <name type="synonym">Blennius viviparus</name>
    <dbReference type="NCBI Taxonomy" id="48416"/>
    <lineage>
        <taxon>Eukaryota</taxon>
        <taxon>Metazoa</taxon>
        <taxon>Chordata</taxon>
        <taxon>Craniata</taxon>
        <taxon>Vertebrata</taxon>
        <taxon>Euteleostomi</taxon>
        <taxon>Actinopterygii</taxon>
        <taxon>Neopterygii</taxon>
        <taxon>Teleostei</taxon>
        <taxon>Neoteleostei</taxon>
        <taxon>Acanthomorphata</taxon>
        <taxon>Eupercaria</taxon>
        <taxon>Perciformes</taxon>
        <taxon>Cottioidei</taxon>
        <taxon>Zoarcales</taxon>
        <taxon>Zoarcidae</taxon>
        <taxon>Zoarcinae</taxon>
        <taxon>Zoarces</taxon>
    </lineage>
</organism>
<comment type="caution">
    <text evidence="2">The sequence shown here is derived from an EMBL/GenBank/DDBJ whole genome shotgun (WGS) entry which is preliminary data.</text>
</comment>
<dbReference type="Proteomes" id="UP001488805">
    <property type="component" value="Unassembled WGS sequence"/>
</dbReference>
<gene>
    <name evidence="2" type="ORF">VZT92_010596</name>
</gene>
<name>A0AAW1F8U0_ZOAVI</name>
<sequence>MLNHFIEKSRHKNRKPSAAAPRRSSLQGAEPELGEGRLERWKINLGVMVLLVGRETGNNESPGHQSGEV</sequence>
<proteinExistence type="predicted"/>
<accession>A0AAW1F8U0</accession>
<evidence type="ECO:0000313" key="3">
    <source>
        <dbReference type="Proteomes" id="UP001488805"/>
    </source>
</evidence>
<evidence type="ECO:0000313" key="2">
    <source>
        <dbReference type="EMBL" id="KAK9531154.1"/>
    </source>
</evidence>
<dbReference type="AlphaFoldDB" id="A0AAW1F8U0"/>
<feature type="region of interest" description="Disordered" evidence="1">
    <location>
        <begin position="1"/>
        <end position="35"/>
    </location>
</feature>
<protein>
    <submittedName>
        <fullName evidence="2">Uncharacterized protein</fullName>
    </submittedName>
</protein>
<evidence type="ECO:0000256" key="1">
    <source>
        <dbReference type="SAM" id="MobiDB-lite"/>
    </source>
</evidence>
<reference evidence="2 3" key="1">
    <citation type="journal article" date="2024" name="Genome Biol. Evol.">
        <title>Chromosome-level genome assembly of the viviparous eelpout Zoarces viviparus.</title>
        <authorList>
            <person name="Fuhrmann N."/>
            <person name="Brasseur M.V."/>
            <person name="Bakowski C.E."/>
            <person name="Podsiadlowski L."/>
            <person name="Prost S."/>
            <person name="Krehenwinkel H."/>
            <person name="Mayer C."/>
        </authorList>
    </citation>
    <scope>NUCLEOTIDE SEQUENCE [LARGE SCALE GENOMIC DNA]</scope>
    <source>
        <strain evidence="2">NO-MEL_2022_Ind0_liver</strain>
    </source>
</reference>
<keyword evidence="3" id="KW-1185">Reference proteome</keyword>
<dbReference type="EMBL" id="JBCEZU010000089">
    <property type="protein sequence ID" value="KAK9531154.1"/>
    <property type="molecule type" value="Genomic_DNA"/>
</dbReference>